<reference evidence="1" key="1">
    <citation type="submission" date="2020-01" db="EMBL/GenBank/DDBJ databases">
        <title>The Celery Genome Sequence Reveals Sequential Paleo-tetraploidization, Resistance Gene Elimination, Karyotype Evolution, and Functional Innovation in Apiales.</title>
        <authorList>
            <person name="Song X."/>
        </authorList>
    </citation>
    <scope>NUCLEOTIDE SEQUENCE</scope>
    <source>
        <tissue evidence="1">Leaf</tissue>
    </source>
</reference>
<sequence>MNFPDFSKSMVLAGSINGVVCLTHFREMREKFFALWNPAIRYWKPVPLPQNKIDPSTGLYKRLKCPEHFRESALIAVGFVNWKEFVAALVIYPGEYEKKMVDLYVLDENTEKWTKMYSIGLFGFKGMRTPQCFCTGEIVIETWSGGCVLSSSVLSNFCDPKIVICLITMKFKSYIHVGTSPTVT</sequence>
<organism evidence="1 2">
    <name type="scientific">Apium graveolens</name>
    <name type="common">Celery</name>
    <dbReference type="NCBI Taxonomy" id="4045"/>
    <lineage>
        <taxon>Eukaryota</taxon>
        <taxon>Viridiplantae</taxon>
        <taxon>Streptophyta</taxon>
        <taxon>Embryophyta</taxon>
        <taxon>Tracheophyta</taxon>
        <taxon>Spermatophyta</taxon>
        <taxon>Magnoliopsida</taxon>
        <taxon>eudicotyledons</taxon>
        <taxon>Gunneridae</taxon>
        <taxon>Pentapetalae</taxon>
        <taxon>asterids</taxon>
        <taxon>campanulids</taxon>
        <taxon>Apiales</taxon>
        <taxon>Apiaceae</taxon>
        <taxon>Apioideae</taxon>
        <taxon>apioid superclade</taxon>
        <taxon>Apieae</taxon>
        <taxon>Apium</taxon>
    </lineage>
</organism>
<proteinExistence type="predicted"/>
<keyword evidence="2" id="KW-1185">Reference proteome</keyword>
<evidence type="ECO:0000313" key="1">
    <source>
        <dbReference type="EMBL" id="KAF1002069.1"/>
    </source>
</evidence>
<protein>
    <submittedName>
        <fullName evidence="1">Uncharacterized protein</fullName>
    </submittedName>
</protein>
<accession>A0A6L5B8N1</accession>
<comment type="caution">
    <text evidence="1">The sequence shown here is derived from an EMBL/GenBank/DDBJ whole genome shotgun (WGS) entry which is preliminary data.</text>
</comment>
<gene>
    <name evidence="1" type="ORF">AG4045_004720</name>
</gene>
<dbReference type="AlphaFoldDB" id="A0A6L5B8N1"/>
<dbReference type="EMBL" id="WRXP01001752">
    <property type="protein sequence ID" value="KAF1002069.1"/>
    <property type="molecule type" value="Genomic_DNA"/>
</dbReference>
<evidence type="ECO:0000313" key="2">
    <source>
        <dbReference type="Proteomes" id="UP000593563"/>
    </source>
</evidence>
<name>A0A6L5B8N1_APIGR</name>
<dbReference type="Proteomes" id="UP000593563">
    <property type="component" value="Unassembled WGS sequence"/>
</dbReference>